<feature type="transmembrane region" description="Helical" evidence="2">
    <location>
        <begin position="92"/>
        <end position="115"/>
    </location>
</feature>
<dbReference type="EMBL" id="BOOK01000014">
    <property type="protein sequence ID" value="GII00266.1"/>
    <property type="molecule type" value="Genomic_DNA"/>
</dbReference>
<dbReference type="AlphaFoldDB" id="A0A8J3WSE2"/>
<feature type="transmembrane region" description="Helical" evidence="2">
    <location>
        <begin position="53"/>
        <end position="72"/>
    </location>
</feature>
<dbReference type="Proteomes" id="UP000634476">
    <property type="component" value="Unassembled WGS sequence"/>
</dbReference>
<feature type="region of interest" description="Disordered" evidence="1">
    <location>
        <begin position="210"/>
        <end position="233"/>
    </location>
</feature>
<accession>A0A8J3WSE2</accession>
<keyword evidence="2" id="KW-1133">Transmembrane helix</keyword>
<dbReference type="RefSeq" id="WP_203874673.1">
    <property type="nucleotide sequence ID" value="NZ_BOOK01000014.1"/>
</dbReference>
<proteinExistence type="predicted"/>
<name>A0A8J3WSE2_9ACTN</name>
<keyword evidence="2" id="KW-0472">Membrane</keyword>
<reference evidence="3" key="1">
    <citation type="submission" date="2021-01" db="EMBL/GenBank/DDBJ databases">
        <title>Whole genome shotgun sequence of Planobispora takensis NBRC 109077.</title>
        <authorList>
            <person name="Komaki H."/>
            <person name="Tamura T."/>
        </authorList>
    </citation>
    <scope>NUCLEOTIDE SEQUENCE</scope>
    <source>
        <strain evidence="3">NBRC 109077</strain>
    </source>
</reference>
<gene>
    <name evidence="3" type="ORF">Pta02_22740</name>
</gene>
<organism evidence="3 4">
    <name type="scientific">Planobispora takensis</name>
    <dbReference type="NCBI Taxonomy" id="1367882"/>
    <lineage>
        <taxon>Bacteria</taxon>
        <taxon>Bacillati</taxon>
        <taxon>Actinomycetota</taxon>
        <taxon>Actinomycetes</taxon>
        <taxon>Streptosporangiales</taxon>
        <taxon>Streptosporangiaceae</taxon>
        <taxon>Planobispora</taxon>
    </lineage>
</organism>
<evidence type="ECO:0000256" key="1">
    <source>
        <dbReference type="SAM" id="MobiDB-lite"/>
    </source>
</evidence>
<keyword evidence="4" id="KW-1185">Reference proteome</keyword>
<sequence>MLELLLLAAVLAPAPLLAVAVLAVRLRQAVRRGGAGALAVGARAAWRQGTARPVWPGLVAVAAVAAVLTAGLERLYLATVANGPRWGFDVALLTVVLGLPAAVGYGALAALAAAAVTRARGFGAGTVAGLLTPVAALVAVLAVGVPEAVLWAHRKAGYLSTGDAVPPTWQAAVLDVLRPEFLAGMIALWAAGMAGGAALGAVVGTASGRPRTGASATASSALRGIRPGDPSAG</sequence>
<evidence type="ECO:0000313" key="4">
    <source>
        <dbReference type="Proteomes" id="UP000634476"/>
    </source>
</evidence>
<feature type="transmembrane region" description="Helical" evidence="2">
    <location>
        <begin position="6"/>
        <end position="24"/>
    </location>
</feature>
<feature type="transmembrane region" description="Helical" evidence="2">
    <location>
        <begin position="122"/>
        <end position="145"/>
    </location>
</feature>
<feature type="transmembrane region" description="Helical" evidence="2">
    <location>
        <begin position="181"/>
        <end position="203"/>
    </location>
</feature>
<keyword evidence="2" id="KW-0812">Transmembrane</keyword>
<evidence type="ECO:0000256" key="2">
    <source>
        <dbReference type="SAM" id="Phobius"/>
    </source>
</evidence>
<comment type="caution">
    <text evidence="3">The sequence shown here is derived from an EMBL/GenBank/DDBJ whole genome shotgun (WGS) entry which is preliminary data.</text>
</comment>
<evidence type="ECO:0000313" key="3">
    <source>
        <dbReference type="EMBL" id="GII00266.1"/>
    </source>
</evidence>
<protein>
    <submittedName>
        <fullName evidence="3">Uncharacterized protein</fullName>
    </submittedName>
</protein>